<organism evidence="1 2">
    <name type="scientific">Bugula neritina</name>
    <name type="common">Brown bryozoan</name>
    <name type="synonym">Sertularia neritina</name>
    <dbReference type="NCBI Taxonomy" id="10212"/>
    <lineage>
        <taxon>Eukaryota</taxon>
        <taxon>Metazoa</taxon>
        <taxon>Spiralia</taxon>
        <taxon>Lophotrochozoa</taxon>
        <taxon>Bryozoa</taxon>
        <taxon>Gymnolaemata</taxon>
        <taxon>Cheilostomatida</taxon>
        <taxon>Flustrina</taxon>
        <taxon>Buguloidea</taxon>
        <taxon>Bugulidae</taxon>
        <taxon>Bugula</taxon>
    </lineage>
</organism>
<gene>
    <name evidence="1" type="ORF">EB796_009836</name>
</gene>
<evidence type="ECO:0000313" key="1">
    <source>
        <dbReference type="EMBL" id="KAF6031831.1"/>
    </source>
</evidence>
<comment type="caution">
    <text evidence="1">The sequence shown here is derived from an EMBL/GenBank/DDBJ whole genome shotgun (WGS) entry which is preliminary data.</text>
</comment>
<keyword evidence="2" id="KW-1185">Reference proteome</keyword>
<evidence type="ECO:0000313" key="2">
    <source>
        <dbReference type="Proteomes" id="UP000593567"/>
    </source>
</evidence>
<protein>
    <submittedName>
        <fullName evidence="1">Uncharacterized protein</fullName>
    </submittedName>
</protein>
<dbReference type="AlphaFoldDB" id="A0A7J7K1J2"/>
<accession>A0A7J7K1J2</accession>
<sequence length="305" mass="35503">MQVSSLQDICSQFIANNFRKFSVERIKCLPRPVLRYLGYQLSPLHLRRLEVALDTPLEQNQDIWLSQYAKHFALYYRRMFRIGDSSENQFCVVSKTDGDFRRIFLEDHFHLLLEDANKITILLHRGVLEVNVDTVEEGKEKICPHVKMEQIKSDMLLCAPFVKSLRIFRSKVLTSSMFKDVLDLLIDSVVCIRLVFLHDYRIMRDTIEHFVKHGNILDLHTIWQPQRCSLPPKYSVDILTLIAGLQLPGLTPINDEPVEEDTLSWNPYDMYDYAVAGPILEDQANENLVMECAAVRKLKLHSCQH</sequence>
<dbReference type="EMBL" id="VXIV02001558">
    <property type="protein sequence ID" value="KAF6031831.1"/>
    <property type="molecule type" value="Genomic_DNA"/>
</dbReference>
<dbReference type="Proteomes" id="UP000593567">
    <property type="component" value="Unassembled WGS sequence"/>
</dbReference>
<name>A0A7J7K1J2_BUGNE</name>
<reference evidence="1" key="1">
    <citation type="submission" date="2020-06" db="EMBL/GenBank/DDBJ databases">
        <title>Draft genome of Bugula neritina, a colonial animal packing powerful symbionts and potential medicines.</title>
        <authorList>
            <person name="Rayko M."/>
        </authorList>
    </citation>
    <scope>NUCLEOTIDE SEQUENCE [LARGE SCALE GENOMIC DNA]</scope>
    <source>
        <strain evidence="1">Kwan_BN1</strain>
    </source>
</reference>
<proteinExistence type="predicted"/>